<dbReference type="CDD" id="cd06579">
    <property type="entry name" value="TM_PBP1_transp_AraH_like"/>
    <property type="match status" value="1"/>
</dbReference>
<reference evidence="9" key="1">
    <citation type="submission" date="2016-10" db="EMBL/GenBank/DDBJ databases">
        <authorList>
            <person name="Varghese N."/>
        </authorList>
    </citation>
    <scope>NUCLEOTIDE SEQUENCE [LARGE SCALE GENOMIC DNA]</scope>
    <source>
        <strain evidence="9">DSM 45096 / BCRC 16803 / CGMCC 4.1857 / CIP 109030 / JCM 12277 / KCTC 19219 / NBRC 100920 / 33214</strain>
    </source>
</reference>
<feature type="transmembrane region" description="Helical" evidence="7">
    <location>
        <begin position="316"/>
        <end position="341"/>
    </location>
</feature>
<gene>
    <name evidence="8" type="ORF">SAMN05414137_106174</name>
</gene>
<dbReference type="PANTHER" id="PTHR32196">
    <property type="entry name" value="ABC TRANSPORTER PERMEASE PROTEIN YPHD-RELATED-RELATED"/>
    <property type="match status" value="1"/>
</dbReference>
<evidence type="ECO:0000256" key="5">
    <source>
        <dbReference type="ARBA" id="ARBA00023136"/>
    </source>
</evidence>
<name>A0A1H7N1Q3_STRJI</name>
<evidence type="ECO:0000313" key="8">
    <source>
        <dbReference type="EMBL" id="SEL17440.1"/>
    </source>
</evidence>
<dbReference type="eggNOG" id="COG1172">
    <property type="taxonomic scope" value="Bacteria"/>
</dbReference>
<comment type="subcellular location">
    <subcellularLocation>
        <location evidence="1">Cell membrane</location>
        <topology evidence="1">Multi-pass membrane protein</topology>
    </subcellularLocation>
</comment>
<evidence type="ECO:0000256" key="4">
    <source>
        <dbReference type="ARBA" id="ARBA00022989"/>
    </source>
</evidence>
<dbReference type="OrthoDB" id="9808136at2"/>
<dbReference type="RefSeq" id="WP_082014990.1">
    <property type="nucleotide sequence ID" value="NZ_BBPN01000012.1"/>
</dbReference>
<accession>A0A1H7N1Q3</accession>
<evidence type="ECO:0000313" key="9">
    <source>
        <dbReference type="Proteomes" id="UP000183015"/>
    </source>
</evidence>
<dbReference type="EMBL" id="FOAZ01000006">
    <property type="protein sequence ID" value="SEL17440.1"/>
    <property type="molecule type" value="Genomic_DNA"/>
</dbReference>
<dbReference type="InterPro" id="IPR001851">
    <property type="entry name" value="ABC_transp_permease"/>
</dbReference>
<evidence type="ECO:0000256" key="7">
    <source>
        <dbReference type="SAM" id="Phobius"/>
    </source>
</evidence>
<feature type="transmembrane region" description="Helical" evidence="7">
    <location>
        <begin position="121"/>
        <end position="141"/>
    </location>
</feature>
<feature type="transmembrane region" description="Helical" evidence="7">
    <location>
        <begin position="239"/>
        <end position="258"/>
    </location>
</feature>
<evidence type="ECO:0000256" key="6">
    <source>
        <dbReference type="SAM" id="MobiDB-lite"/>
    </source>
</evidence>
<keyword evidence="4 7" id="KW-1133">Transmembrane helix</keyword>
<proteinExistence type="predicted"/>
<dbReference type="GO" id="GO:0022857">
    <property type="term" value="F:transmembrane transporter activity"/>
    <property type="evidence" value="ECO:0007669"/>
    <property type="project" value="InterPro"/>
</dbReference>
<feature type="transmembrane region" description="Helical" evidence="7">
    <location>
        <begin position="45"/>
        <end position="64"/>
    </location>
</feature>
<dbReference type="STRING" id="235985.SAMN05414137_106174"/>
<dbReference type="PANTHER" id="PTHR32196:SF63">
    <property type="entry name" value="INNER MEMBRANE ABC TRANSPORTER PERMEASE PROTEIN YJFF"/>
    <property type="match status" value="1"/>
</dbReference>
<dbReference type="AlphaFoldDB" id="A0A1H7N1Q3"/>
<organism evidence="8 9">
    <name type="scientific">Streptacidiphilus jiangxiensis</name>
    <dbReference type="NCBI Taxonomy" id="235985"/>
    <lineage>
        <taxon>Bacteria</taxon>
        <taxon>Bacillati</taxon>
        <taxon>Actinomycetota</taxon>
        <taxon>Actinomycetes</taxon>
        <taxon>Kitasatosporales</taxon>
        <taxon>Streptomycetaceae</taxon>
        <taxon>Streptacidiphilus</taxon>
    </lineage>
</organism>
<keyword evidence="5 7" id="KW-0472">Membrane</keyword>
<evidence type="ECO:0000256" key="3">
    <source>
        <dbReference type="ARBA" id="ARBA00022692"/>
    </source>
</evidence>
<dbReference type="Proteomes" id="UP000183015">
    <property type="component" value="Unassembled WGS sequence"/>
</dbReference>
<protein>
    <submittedName>
        <fullName evidence="8">Ribose transport system permease protein</fullName>
    </submittedName>
</protein>
<feature type="transmembrane region" description="Helical" evidence="7">
    <location>
        <begin position="293"/>
        <end position="310"/>
    </location>
</feature>
<feature type="transmembrane region" description="Helical" evidence="7">
    <location>
        <begin position="188"/>
        <end position="208"/>
    </location>
</feature>
<dbReference type="Pfam" id="PF02653">
    <property type="entry name" value="BPD_transp_2"/>
    <property type="match status" value="1"/>
</dbReference>
<feature type="region of interest" description="Disordered" evidence="6">
    <location>
        <begin position="1"/>
        <end position="33"/>
    </location>
</feature>
<keyword evidence="3 7" id="KW-0812">Transmembrane</keyword>
<keyword evidence="9" id="KW-1185">Reference proteome</keyword>
<evidence type="ECO:0000256" key="2">
    <source>
        <dbReference type="ARBA" id="ARBA00022475"/>
    </source>
</evidence>
<keyword evidence="2" id="KW-1003">Cell membrane</keyword>
<evidence type="ECO:0000256" key="1">
    <source>
        <dbReference type="ARBA" id="ARBA00004651"/>
    </source>
</evidence>
<sequence length="347" mass="34964">MSPTVLTSAVPDRGPEPEPRRTTGGAGSVGRERRERLAAQVQRRGALVVLALVAAVASMVSATFPTWSNVSAILGNDAFVWLLALGMTFVIITGGIDLSVGSMYALGGVLAAYGAQTHGTWLAIVLPLAVGAAWGTVQGLLVSRAGMAPFIVTLAGLLGARGLLQLVTDEGATTYLVPPGSAFRSLGAGTWTPVLIVAALFGLGAVLLTRTRFGADLTAIGGNENAARLMGLPVARTKLLVHVLSATLAAAAGALGSARLGSGVTTIGVGYELTAIAAVVIGGTLLTGGSGSVGGTVTGVLLLAVIHNLIDQYASQYGSAFTDTVNGAFLAVVVLVQALLARGRQEE</sequence>
<dbReference type="GO" id="GO:0005886">
    <property type="term" value="C:plasma membrane"/>
    <property type="evidence" value="ECO:0007669"/>
    <property type="project" value="UniProtKB-SubCell"/>
</dbReference>
<feature type="transmembrane region" description="Helical" evidence="7">
    <location>
        <begin position="70"/>
        <end position="91"/>
    </location>
</feature>